<gene>
    <name evidence="2" type="ORF">GLOTRDRAFT_106465</name>
</gene>
<proteinExistence type="predicted"/>
<evidence type="ECO:0000256" key="1">
    <source>
        <dbReference type="SAM" id="MobiDB-lite"/>
    </source>
</evidence>
<dbReference type="RefSeq" id="XP_007867098.1">
    <property type="nucleotide sequence ID" value="XM_007868907.1"/>
</dbReference>
<keyword evidence="3" id="KW-1185">Reference proteome</keyword>
<dbReference type="AlphaFoldDB" id="S7Q4C3"/>
<name>S7Q4C3_GLOTA</name>
<feature type="compositionally biased region" description="Acidic residues" evidence="1">
    <location>
        <begin position="48"/>
        <end position="65"/>
    </location>
</feature>
<dbReference type="EMBL" id="KB469303">
    <property type="protein sequence ID" value="EPQ54866.1"/>
    <property type="molecule type" value="Genomic_DNA"/>
</dbReference>
<evidence type="ECO:0000313" key="2">
    <source>
        <dbReference type="EMBL" id="EPQ54866.1"/>
    </source>
</evidence>
<reference evidence="2 3" key="1">
    <citation type="journal article" date="2012" name="Science">
        <title>The Paleozoic origin of enzymatic lignin decomposition reconstructed from 31 fungal genomes.</title>
        <authorList>
            <person name="Floudas D."/>
            <person name="Binder M."/>
            <person name="Riley R."/>
            <person name="Barry K."/>
            <person name="Blanchette R.A."/>
            <person name="Henrissat B."/>
            <person name="Martinez A.T."/>
            <person name="Otillar R."/>
            <person name="Spatafora J.W."/>
            <person name="Yadav J.S."/>
            <person name="Aerts A."/>
            <person name="Benoit I."/>
            <person name="Boyd A."/>
            <person name="Carlson A."/>
            <person name="Copeland A."/>
            <person name="Coutinho P.M."/>
            <person name="de Vries R.P."/>
            <person name="Ferreira P."/>
            <person name="Findley K."/>
            <person name="Foster B."/>
            <person name="Gaskell J."/>
            <person name="Glotzer D."/>
            <person name="Gorecki P."/>
            <person name="Heitman J."/>
            <person name="Hesse C."/>
            <person name="Hori C."/>
            <person name="Igarashi K."/>
            <person name="Jurgens J.A."/>
            <person name="Kallen N."/>
            <person name="Kersten P."/>
            <person name="Kohler A."/>
            <person name="Kuees U."/>
            <person name="Kumar T.K.A."/>
            <person name="Kuo A."/>
            <person name="LaButti K."/>
            <person name="Larrondo L.F."/>
            <person name="Lindquist E."/>
            <person name="Ling A."/>
            <person name="Lombard V."/>
            <person name="Lucas S."/>
            <person name="Lundell T."/>
            <person name="Martin R."/>
            <person name="McLaughlin D.J."/>
            <person name="Morgenstern I."/>
            <person name="Morin E."/>
            <person name="Murat C."/>
            <person name="Nagy L.G."/>
            <person name="Nolan M."/>
            <person name="Ohm R.A."/>
            <person name="Patyshakuliyeva A."/>
            <person name="Rokas A."/>
            <person name="Ruiz-Duenas F.J."/>
            <person name="Sabat G."/>
            <person name="Salamov A."/>
            <person name="Samejima M."/>
            <person name="Schmutz J."/>
            <person name="Slot J.C."/>
            <person name="St John F."/>
            <person name="Stenlid J."/>
            <person name="Sun H."/>
            <person name="Sun S."/>
            <person name="Syed K."/>
            <person name="Tsang A."/>
            <person name="Wiebenga A."/>
            <person name="Young D."/>
            <person name="Pisabarro A."/>
            <person name="Eastwood D.C."/>
            <person name="Martin F."/>
            <person name="Cullen D."/>
            <person name="Grigoriev I.V."/>
            <person name="Hibbett D.S."/>
        </authorList>
    </citation>
    <scope>NUCLEOTIDE SEQUENCE [LARGE SCALE GENOMIC DNA]</scope>
    <source>
        <strain evidence="2 3">ATCC 11539</strain>
    </source>
</reference>
<dbReference type="KEGG" id="gtr:GLOTRDRAFT_106465"/>
<dbReference type="HOGENOM" id="CLU_2849888_0_0_1"/>
<protein>
    <submittedName>
        <fullName evidence="2">Uncharacterized protein</fullName>
    </submittedName>
</protein>
<sequence>MDDMAEEVPRSSNDLWRDVDDGWEDGGPSRSNDELWGDADDRWGAGEDLWEDKPEDTEPAEEDEN</sequence>
<feature type="region of interest" description="Disordered" evidence="1">
    <location>
        <begin position="1"/>
        <end position="65"/>
    </location>
</feature>
<evidence type="ECO:0000313" key="3">
    <source>
        <dbReference type="Proteomes" id="UP000030669"/>
    </source>
</evidence>
<dbReference type="GeneID" id="19298782"/>
<dbReference type="Proteomes" id="UP000030669">
    <property type="component" value="Unassembled WGS sequence"/>
</dbReference>
<accession>S7Q4C3</accession>
<organism evidence="2 3">
    <name type="scientific">Gloeophyllum trabeum (strain ATCC 11539 / FP-39264 / Madison 617)</name>
    <name type="common">Brown rot fungus</name>
    <dbReference type="NCBI Taxonomy" id="670483"/>
    <lineage>
        <taxon>Eukaryota</taxon>
        <taxon>Fungi</taxon>
        <taxon>Dikarya</taxon>
        <taxon>Basidiomycota</taxon>
        <taxon>Agaricomycotina</taxon>
        <taxon>Agaricomycetes</taxon>
        <taxon>Gloeophyllales</taxon>
        <taxon>Gloeophyllaceae</taxon>
        <taxon>Gloeophyllum</taxon>
    </lineage>
</organism>